<dbReference type="PANTHER" id="PTHR32019">
    <property type="entry name" value="R3H DOMAIN-CONTAINING PROTEIN 4"/>
    <property type="match status" value="1"/>
</dbReference>
<organism evidence="3">
    <name type="scientific">Absidia glauca</name>
    <name type="common">Pin mould</name>
    <dbReference type="NCBI Taxonomy" id="4829"/>
    <lineage>
        <taxon>Eukaryota</taxon>
        <taxon>Fungi</taxon>
        <taxon>Fungi incertae sedis</taxon>
        <taxon>Mucoromycota</taxon>
        <taxon>Mucoromycotina</taxon>
        <taxon>Mucoromycetes</taxon>
        <taxon>Mucorales</taxon>
        <taxon>Cunninghamellaceae</taxon>
        <taxon>Absidia</taxon>
    </lineage>
</organism>
<name>A0A168L728_ABSGL</name>
<evidence type="ECO:0000259" key="1">
    <source>
        <dbReference type="Pfam" id="PF01424"/>
    </source>
</evidence>
<dbReference type="GO" id="GO:0003676">
    <property type="term" value="F:nucleic acid binding"/>
    <property type="evidence" value="ECO:0007669"/>
    <property type="project" value="InterPro"/>
</dbReference>
<keyword evidence="4" id="KW-1185">Reference proteome</keyword>
<dbReference type="InterPro" id="IPR039629">
    <property type="entry name" value="R3HDM4"/>
</dbReference>
<reference evidence="3" key="1">
    <citation type="submission" date="2016-04" db="EMBL/GenBank/DDBJ databases">
        <authorList>
            <person name="Evans L.H."/>
            <person name="Alamgir A."/>
            <person name="Owens N."/>
            <person name="Weber N.D."/>
            <person name="Virtaneva K."/>
            <person name="Barbian K."/>
            <person name="Babar A."/>
            <person name="Rosenke K."/>
        </authorList>
    </citation>
    <scope>NUCLEOTIDE SEQUENCE [LARGE SCALE GENOMIC DNA]</scope>
    <source>
        <strain evidence="3">CBS 101.48</strain>
    </source>
</reference>
<dbReference type="AlphaFoldDB" id="A0A168L728"/>
<dbReference type="OMA" id="TYICHPA"/>
<evidence type="ECO:0000259" key="2">
    <source>
        <dbReference type="Pfam" id="PF13902"/>
    </source>
</evidence>
<dbReference type="InParanoid" id="A0A168L728"/>
<dbReference type="InterPro" id="IPR001374">
    <property type="entry name" value="R3H_dom"/>
</dbReference>
<gene>
    <name evidence="3" type="primary">ABSGL_01564.1 scaffold 1725</name>
</gene>
<dbReference type="Proteomes" id="UP000078561">
    <property type="component" value="Unassembled WGS sequence"/>
</dbReference>
<protein>
    <submittedName>
        <fullName evidence="3">Uncharacterized protein</fullName>
    </submittedName>
</protein>
<dbReference type="Gene3D" id="3.30.1370.50">
    <property type="entry name" value="R3H-like domain"/>
    <property type="match status" value="1"/>
</dbReference>
<dbReference type="EMBL" id="LT550732">
    <property type="protein sequence ID" value="SAL96189.1"/>
    <property type="molecule type" value="Genomic_DNA"/>
</dbReference>
<dbReference type="SUPFAM" id="SSF82708">
    <property type="entry name" value="R3H domain"/>
    <property type="match status" value="1"/>
</dbReference>
<evidence type="ECO:0000313" key="4">
    <source>
        <dbReference type="Proteomes" id="UP000078561"/>
    </source>
</evidence>
<dbReference type="CDD" id="cd02325">
    <property type="entry name" value="R3H"/>
    <property type="match status" value="1"/>
</dbReference>
<evidence type="ECO:0000313" key="3">
    <source>
        <dbReference type="EMBL" id="SAL96189.1"/>
    </source>
</evidence>
<feature type="domain" description="R3H-associated N-terminal" evidence="2">
    <location>
        <begin position="30"/>
        <end position="100"/>
    </location>
</feature>
<proteinExistence type="predicted"/>
<dbReference type="PANTHER" id="PTHR32019:SF2">
    <property type="entry name" value="R3H DOMAIN-CONTAINING PROTEIN 4"/>
    <property type="match status" value="1"/>
</dbReference>
<dbReference type="InterPro" id="IPR025952">
    <property type="entry name" value="R3H-assoc_dom"/>
</dbReference>
<accession>A0A168L728</accession>
<dbReference type="Pfam" id="PF13902">
    <property type="entry name" value="R3H-assoc"/>
    <property type="match status" value="1"/>
</dbReference>
<dbReference type="Pfam" id="PF01424">
    <property type="entry name" value="R3H"/>
    <property type="match status" value="1"/>
</dbReference>
<dbReference type="InterPro" id="IPR036867">
    <property type="entry name" value="R3H_dom_sf"/>
</dbReference>
<sequence length="216" mass="25458">MDCLSIVHDPPNAAVDQVPPKKKKKMFYFQRDSLRKRNMLLVGKEGSRRRQRYDNGHFTFHPCAILHEEDLLPPGYQPYDDLWSHPEVIAWLSEMTDDEDFTGVRKEHHPSSLISHRIHQDLKKQHVPQGLVRYYEQELANFILDDGDATMALEIDNPFTRFVIHTMCQFHQMDSFSKEQDGKCLMYITPSYLDHGEQPSILNRSFFDYLYSDVPR</sequence>
<dbReference type="OrthoDB" id="10256743at2759"/>
<feature type="domain" description="R3H" evidence="1">
    <location>
        <begin position="133"/>
        <end position="181"/>
    </location>
</feature>